<dbReference type="PANTHER" id="PTHR17490:SF16">
    <property type="entry name" value="THREONYLCARBAMOYL-AMP SYNTHASE"/>
    <property type="match status" value="1"/>
</dbReference>
<dbReference type="GO" id="GO:0005524">
    <property type="term" value="F:ATP binding"/>
    <property type="evidence" value="ECO:0007669"/>
    <property type="project" value="UniProtKB-KW"/>
</dbReference>
<evidence type="ECO:0000256" key="3">
    <source>
        <dbReference type="ARBA" id="ARBA00012584"/>
    </source>
</evidence>
<evidence type="ECO:0000256" key="1">
    <source>
        <dbReference type="ARBA" id="ARBA00004496"/>
    </source>
</evidence>
<dbReference type="Gene3D" id="3.90.870.10">
    <property type="entry name" value="DHBP synthase"/>
    <property type="match status" value="1"/>
</dbReference>
<keyword evidence="9" id="KW-0067">ATP-binding</keyword>
<comment type="caution">
    <text evidence="13">The sequence shown here is derived from an EMBL/GenBank/DDBJ whole genome shotgun (WGS) entry which is preliminary data.</text>
</comment>
<organism evidence="13 14">
    <name type="scientific">Sphingobacterium cellulitidis</name>
    <dbReference type="NCBI Taxonomy" id="1768011"/>
    <lineage>
        <taxon>Bacteria</taxon>
        <taxon>Pseudomonadati</taxon>
        <taxon>Bacteroidota</taxon>
        <taxon>Sphingobacteriia</taxon>
        <taxon>Sphingobacteriales</taxon>
        <taxon>Sphingobacteriaceae</taxon>
        <taxon>Sphingobacterium</taxon>
    </lineage>
</organism>
<dbReference type="Proteomes" id="UP000614460">
    <property type="component" value="Unassembled WGS sequence"/>
</dbReference>
<reference evidence="13" key="2">
    <citation type="submission" date="2020-09" db="EMBL/GenBank/DDBJ databases">
        <authorList>
            <person name="Sun Q."/>
            <person name="Zhou Y."/>
        </authorList>
    </citation>
    <scope>NUCLEOTIDE SEQUENCE</scope>
    <source>
        <strain evidence="13">CGMCC 1.15966</strain>
    </source>
</reference>
<evidence type="ECO:0000313" key="13">
    <source>
        <dbReference type="EMBL" id="GGE08697.1"/>
    </source>
</evidence>
<feature type="domain" description="YrdC-like" evidence="12">
    <location>
        <begin position="9"/>
        <end position="194"/>
    </location>
</feature>
<comment type="similarity">
    <text evidence="2">Belongs to the SUA5 family.</text>
</comment>
<evidence type="ECO:0000256" key="4">
    <source>
        <dbReference type="ARBA" id="ARBA00022490"/>
    </source>
</evidence>
<evidence type="ECO:0000256" key="8">
    <source>
        <dbReference type="ARBA" id="ARBA00022741"/>
    </source>
</evidence>
<evidence type="ECO:0000256" key="6">
    <source>
        <dbReference type="ARBA" id="ARBA00022694"/>
    </source>
</evidence>
<dbReference type="GO" id="GO:0008033">
    <property type="term" value="P:tRNA processing"/>
    <property type="evidence" value="ECO:0007669"/>
    <property type="project" value="UniProtKB-KW"/>
</dbReference>
<dbReference type="AlphaFoldDB" id="A0A8H9KS95"/>
<dbReference type="InterPro" id="IPR050156">
    <property type="entry name" value="TC-AMP_synthase_SUA5"/>
</dbReference>
<dbReference type="InterPro" id="IPR006070">
    <property type="entry name" value="Sua5-like_dom"/>
</dbReference>
<reference evidence="13" key="1">
    <citation type="journal article" date="2014" name="Int. J. Syst. Evol. Microbiol.">
        <title>Complete genome sequence of Corynebacterium casei LMG S-19264T (=DSM 44701T), isolated from a smear-ripened cheese.</title>
        <authorList>
            <consortium name="US DOE Joint Genome Institute (JGI-PGF)"/>
            <person name="Walter F."/>
            <person name="Albersmeier A."/>
            <person name="Kalinowski J."/>
            <person name="Ruckert C."/>
        </authorList>
    </citation>
    <scope>NUCLEOTIDE SEQUENCE</scope>
    <source>
        <strain evidence="13">CGMCC 1.15966</strain>
    </source>
</reference>
<dbReference type="GO" id="GO:0000049">
    <property type="term" value="F:tRNA binding"/>
    <property type="evidence" value="ECO:0007669"/>
    <property type="project" value="TreeGrafter"/>
</dbReference>
<dbReference type="GO" id="GO:0006450">
    <property type="term" value="P:regulation of translational fidelity"/>
    <property type="evidence" value="ECO:0007669"/>
    <property type="project" value="TreeGrafter"/>
</dbReference>
<evidence type="ECO:0000256" key="11">
    <source>
        <dbReference type="ARBA" id="ARBA00048366"/>
    </source>
</evidence>
<keyword evidence="8" id="KW-0547">Nucleotide-binding</keyword>
<evidence type="ECO:0000259" key="12">
    <source>
        <dbReference type="PROSITE" id="PS51163"/>
    </source>
</evidence>
<dbReference type="EC" id="2.7.7.87" evidence="3"/>
<name>A0A8H9KS95_9SPHI</name>
<dbReference type="NCBIfam" id="TIGR00057">
    <property type="entry name" value="L-threonylcarbamoyladenylate synthase"/>
    <property type="match status" value="1"/>
</dbReference>
<keyword evidence="14" id="KW-1185">Reference proteome</keyword>
<proteinExistence type="inferred from homology"/>
<dbReference type="InterPro" id="IPR017945">
    <property type="entry name" value="DHBP_synth_RibB-like_a/b_dom"/>
</dbReference>
<comment type="subcellular location">
    <subcellularLocation>
        <location evidence="1">Cytoplasm</location>
    </subcellularLocation>
</comment>
<dbReference type="GO" id="GO:0003725">
    <property type="term" value="F:double-stranded RNA binding"/>
    <property type="evidence" value="ECO:0007669"/>
    <property type="project" value="InterPro"/>
</dbReference>
<dbReference type="EMBL" id="BMKM01000001">
    <property type="protein sequence ID" value="GGE08697.1"/>
    <property type="molecule type" value="Genomic_DNA"/>
</dbReference>
<dbReference type="Pfam" id="PF01300">
    <property type="entry name" value="Sua5_yciO_yrdC"/>
    <property type="match status" value="1"/>
</dbReference>
<accession>A0A8H9KS95</accession>
<evidence type="ECO:0000256" key="9">
    <source>
        <dbReference type="ARBA" id="ARBA00022840"/>
    </source>
</evidence>
<dbReference type="PROSITE" id="PS51163">
    <property type="entry name" value="YRDC"/>
    <property type="match status" value="1"/>
</dbReference>
<evidence type="ECO:0000256" key="10">
    <source>
        <dbReference type="ARBA" id="ARBA00029774"/>
    </source>
</evidence>
<keyword evidence="4" id="KW-0963">Cytoplasm</keyword>
<sequence length="194" mass="21425">MAMRPYIDKEDLNQALETLKSGGLILYPTDTIWGIGCDATNPEAVEKIFALKGRDKGKSMIILLGNDNQLVSYVREVPEVAYELLEASEKPLTIIYSNAKNLAPNAIAEDGSIGIRVVKHPFCEQLLQRFRKPIVSTSANISGEPSARNFSEISEDIIQGVDYVVKFGQQELSNGTASTIMKLDPSGKFEFIRK</sequence>
<evidence type="ECO:0000256" key="2">
    <source>
        <dbReference type="ARBA" id="ARBA00007663"/>
    </source>
</evidence>
<evidence type="ECO:0000313" key="14">
    <source>
        <dbReference type="Proteomes" id="UP000614460"/>
    </source>
</evidence>
<dbReference type="PANTHER" id="PTHR17490">
    <property type="entry name" value="SUA5"/>
    <property type="match status" value="1"/>
</dbReference>
<keyword evidence="6" id="KW-0819">tRNA processing</keyword>
<evidence type="ECO:0000256" key="5">
    <source>
        <dbReference type="ARBA" id="ARBA00022679"/>
    </source>
</evidence>
<keyword evidence="5" id="KW-0808">Transferase</keyword>
<dbReference type="SUPFAM" id="SSF55821">
    <property type="entry name" value="YrdC/RibB"/>
    <property type="match status" value="1"/>
</dbReference>
<gene>
    <name evidence="13" type="ORF">GCM10011516_03020</name>
</gene>
<protein>
    <recommendedName>
        <fullName evidence="10">L-threonylcarbamoyladenylate synthase</fullName>
        <ecNumber evidence="3">2.7.7.87</ecNumber>
    </recommendedName>
    <alternativeName>
        <fullName evidence="10">L-threonylcarbamoyladenylate synthase</fullName>
    </alternativeName>
</protein>
<evidence type="ECO:0000256" key="7">
    <source>
        <dbReference type="ARBA" id="ARBA00022695"/>
    </source>
</evidence>
<keyword evidence="7" id="KW-0548">Nucleotidyltransferase</keyword>
<dbReference type="GO" id="GO:0061710">
    <property type="term" value="F:L-threonylcarbamoyladenylate synthase"/>
    <property type="evidence" value="ECO:0007669"/>
    <property type="project" value="UniProtKB-EC"/>
</dbReference>
<comment type="catalytic activity">
    <reaction evidence="11">
        <text>L-threonine + hydrogencarbonate + ATP = L-threonylcarbamoyladenylate + diphosphate + H2O</text>
        <dbReference type="Rhea" id="RHEA:36407"/>
        <dbReference type="ChEBI" id="CHEBI:15377"/>
        <dbReference type="ChEBI" id="CHEBI:17544"/>
        <dbReference type="ChEBI" id="CHEBI:30616"/>
        <dbReference type="ChEBI" id="CHEBI:33019"/>
        <dbReference type="ChEBI" id="CHEBI:57926"/>
        <dbReference type="ChEBI" id="CHEBI:73682"/>
        <dbReference type="EC" id="2.7.7.87"/>
    </reaction>
</comment>
<dbReference type="GO" id="GO:0005737">
    <property type="term" value="C:cytoplasm"/>
    <property type="evidence" value="ECO:0007669"/>
    <property type="project" value="UniProtKB-SubCell"/>
</dbReference>